<dbReference type="AlphaFoldDB" id="A0A218WPK5"/>
<organism evidence="1 2">
    <name type="scientific">Punica granatum</name>
    <name type="common">Pomegranate</name>
    <dbReference type="NCBI Taxonomy" id="22663"/>
    <lineage>
        <taxon>Eukaryota</taxon>
        <taxon>Viridiplantae</taxon>
        <taxon>Streptophyta</taxon>
        <taxon>Embryophyta</taxon>
        <taxon>Tracheophyta</taxon>
        <taxon>Spermatophyta</taxon>
        <taxon>Magnoliopsida</taxon>
        <taxon>eudicotyledons</taxon>
        <taxon>Gunneridae</taxon>
        <taxon>Pentapetalae</taxon>
        <taxon>rosids</taxon>
        <taxon>malvids</taxon>
        <taxon>Myrtales</taxon>
        <taxon>Lythraceae</taxon>
        <taxon>Punica</taxon>
    </lineage>
</organism>
<dbReference type="Proteomes" id="UP000197138">
    <property type="component" value="Unassembled WGS sequence"/>
</dbReference>
<protein>
    <submittedName>
        <fullName evidence="1">Uncharacterized protein</fullName>
    </submittedName>
</protein>
<evidence type="ECO:0000313" key="2">
    <source>
        <dbReference type="Proteomes" id="UP000197138"/>
    </source>
</evidence>
<gene>
    <name evidence="1" type="ORF">CDL15_Pgr008072</name>
</gene>
<accession>A0A218WPK5</accession>
<evidence type="ECO:0000313" key="1">
    <source>
        <dbReference type="EMBL" id="OWM73922.1"/>
    </source>
</evidence>
<proteinExistence type="predicted"/>
<reference evidence="2" key="1">
    <citation type="journal article" date="2017" name="Plant J.">
        <title>The pomegranate (Punica granatum L.) genome and the genomics of punicalagin biosynthesis.</title>
        <authorList>
            <person name="Qin G."/>
            <person name="Xu C."/>
            <person name="Ming R."/>
            <person name="Tang H."/>
            <person name="Guyot R."/>
            <person name="Kramer E.M."/>
            <person name="Hu Y."/>
            <person name="Yi X."/>
            <person name="Qi Y."/>
            <person name="Xu X."/>
            <person name="Gao Z."/>
            <person name="Pan H."/>
            <person name="Jian J."/>
            <person name="Tian Y."/>
            <person name="Yue Z."/>
            <person name="Xu Y."/>
        </authorList>
    </citation>
    <scope>NUCLEOTIDE SEQUENCE [LARGE SCALE GENOMIC DNA]</scope>
    <source>
        <strain evidence="2">cv. Dabenzi</strain>
    </source>
</reference>
<name>A0A218WPK5_PUNGR</name>
<dbReference type="EMBL" id="MTKT01003944">
    <property type="protein sequence ID" value="OWM73922.1"/>
    <property type="molecule type" value="Genomic_DNA"/>
</dbReference>
<comment type="caution">
    <text evidence="1">The sequence shown here is derived from an EMBL/GenBank/DDBJ whole genome shotgun (WGS) entry which is preliminary data.</text>
</comment>
<sequence>MAKEHQPAISEDDTSRILTYSQLSTTHAPPPPPISAGAPTAYSGAPLVHLPPPTTRTTSNFGDSARIIALESMVNQLATNMATNMTELMALLRDQNRASSSYIPPPGQRSMVDPNLVVPLTFVSESEEAPMGDDCTSRPPWVTSTMKTGAFVFNARLRPPQTSSTRDEYFQATYTGASPVEARASTTSASDIHWGLPG</sequence>